<evidence type="ECO:0000256" key="1">
    <source>
        <dbReference type="SAM" id="MobiDB-lite"/>
    </source>
</evidence>
<keyword evidence="4" id="KW-1185">Reference proteome</keyword>
<reference evidence="3" key="4">
    <citation type="submission" date="2019-03" db="UniProtKB">
        <authorList>
            <consortium name="EnsemblPlants"/>
        </authorList>
    </citation>
    <scope>IDENTIFICATION</scope>
</reference>
<feature type="region of interest" description="Disordered" evidence="1">
    <location>
        <begin position="164"/>
        <end position="213"/>
    </location>
</feature>
<dbReference type="InterPro" id="IPR039391">
    <property type="entry name" value="Phytocyanin-like"/>
</dbReference>
<evidence type="ECO:0000259" key="2">
    <source>
        <dbReference type="PROSITE" id="PS51485"/>
    </source>
</evidence>
<dbReference type="EnsemblPlants" id="AET5Gv20917000.1">
    <property type="protein sequence ID" value="AET5Gv20917000.1"/>
    <property type="gene ID" value="AET5Gv20917000"/>
</dbReference>
<dbReference type="Proteomes" id="UP000015105">
    <property type="component" value="Chromosome 5D"/>
</dbReference>
<reference evidence="3" key="5">
    <citation type="journal article" date="2021" name="G3 (Bethesda)">
        <title>Aegilops tauschii genome assembly Aet v5.0 features greater sequence contiguity and improved annotation.</title>
        <authorList>
            <person name="Wang L."/>
            <person name="Zhu T."/>
            <person name="Rodriguez J.C."/>
            <person name="Deal K.R."/>
            <person name="Dubcovsky J."/>
            <person name="McGuire P.E."/>
            <person name="Lux T."/>
            <person name="Spannagl M."/>
            <person name="Mayer K.F.X."/>
            <person name="Baldrich P."/>
            <person name="Meyers B.C."/>
            <person name="Huo N."/>
            <person name="Gu Y.Q."/>
            <person name="Zhou H."/>
            <person name="Devos K.M."/>
            <person name="Bennetzen J.L."/>
            <person name="Unver T."/>
            <person name="Budak H."/>
            <person name="Gulick P.J."/>
            <person name="Galiba G."/>
            <person name="Kalapos B."/>
            <person name="Nelson D.R."/>
            <person name="Li P."/>
            <person name="You F.M."/>
            <person name="Luo M.C."/>
            <person name="Dvorak J."/>
        </authorList>
    </citation>
    <scope>NUCLEOTIDE SEQUENCE [LARGE SCALE GENOMIC DNA]</scope>
    <source>
        <strain evidence="3">cv. AL8/78</strain>
    </source>
</reference>
<proteinExistence type="predicted"/>
<organism evidence="3 4">
    <name type="scientific">Aegilops tauschii subsp. strangulata</name>
    <name type="common">Goatgrass</name>
    <dbReference type="NCBI Taxonomy" id="200361"/>
    <lineage>
        <taxon>Eukaryota</taxon>
        <taxon>Viridiplantae</taxon>
        <taxon>Streptophyta</taxon>
        <taxon>Embryophyta</taxon>
        <taxon>Tracheophyta</taxon>
        <taxon>Spermatophyta</taxon>
        <taxon>Magnoliopsida</taxon>
        <taxon>Liliopsida</taxon>
        <taxon>Poales</taxon>
        <taxon>Poaceae</taxon>
        <taxon>BOP clade</taxon>
        <taxon>Pooideae</taxon>
        <taxon>Triticodae</taxon>
        <taxon>Triticeae</taxon>
        <taxon>Triticinae</taxon>
        <taxon>Aegilops</taxon>
    </lineage>
</organism>
<dbReference type="InterPro" id="IPR003245">
    <property type="entry name" value="Phytocyanin_dom"/>
</dbReference>
<reference evidence="4" key="1">
    <citation type="journal article" date="2014" name="Science">
        <title>Ancient hybridizations among the ancestral genomes of bread wheat.</title>
        <authorList>
            <consortium name="International Wheat Genome Sequencing Consortium,"/>
            <person name="Marcussen T."/>
            <person name="Sandve S.R."/>
            <person name="Heier L."/>
            <person name="Spannagl M."/>
            <person name="Pfeifer M."/>
            <person name="Jakobsen K.S."/>
            <person name="Wulff B.B."/>
            <person name="Steuernagel B."/>
            <person name="Mayer K.F."/>
            <person name="Olsen O.A."/>
        </authorList>
    </citation>
    <scope>NUCLEOTIDE SEQUENCE [LARGE SCALE GENOMIC DNA]</scope>
    <source>
        <strain evidence="4">cv. AL8/78</strain>
    </source>
</reference>
<reference evidence="3" key="3">
    <citation type="journal article" date="2017" name="Nature">
        <title>Genome sequence of the progenitor of the wheat D genome Aegilops tauschii.</title>
        <authorList>
            <person name="Luo M.C."/>
            <person name="Gu Y.Q."/>
            <person name="Puiu D."/>
            <person name="Wang H."/>
            <person name="Twardziok S.O."/>
            <person name="Deal K.R."/>
            <person name="Huo N."/>
            <person name="Zhu T."/>
            <person name="Wang L."/>
            <person name="Wang Y."/>
            <person name="McGuire P.E."/>
            <person name="Liu S."/>
            <person name="Long H."/>
            <person name="Ramasamy R.K."/>
            <person name="Rodriguez J.C."/>
            <person name="Van S.L."/>
            <person name="Yuan L."/>
            <person name="Wang Z."/>
            <person name="Xia Z."/>
            <person name="Xiao L."/>
            <person name="Anderson O.D."/>
            <person name="Ouyang S."/>
            <person name="Liang Y."/>
            <person name="Zimin A.V."/>
            <person name="Pertea G."/>
            <person name="Qi P."/>
            <person name="Bennetzen J.L."/>
            <person name="Dai X."/>
            <person name="Dawson M.W."/>
            <person name="Muller H.G."/>
            <person name="Kugler K."/>
            <person name="Rivarola-Duarte L."/>
            <person name="Spannagl M."/>
            <person name="Mayer K.F.X."/>
            <person name="Lu F.H."/>
            <person name="Bevan M.W."/>
            <person name="Leroy P."/>
            <person name="Li P."/>
            <person name="You F.M."/>
            <person name="Sun Q."/>
            <person name="Liu Z."/>
            <person name="Lyons E."/>
            <person name="Wicker T."/>
            <person name="Salzberg S.L."/>
            <person name="Devos K.M."/>
            <person name="Dvorak J."/>
        </authorList>
    </citation>
    <scope>NUCLEOTIDE SEQUENCE [LARGE SCALE GENOMIC DNA]</scope>
    <source>
        <strain evidence="3">cv. AL8/78</strain>
    </source>
</reference>
<feature type="domain" description="Phytocyanin" evidence="2">
    <location>
        <begin position="44"/>
        <end position="143"/>
    </location>
</feature>
<evidence type="ECO:0000313" key="3">
    <source>
        <dbReference type="EnsemblPlants" id="AET5Gv20917000.1"/>
    </source>
</evidence>
<sequence>SKQQQTLRPLSDSEEGVMGCRQTVVAALLLAAALAACAATPATATHRIYINWLAHSNYSDWAKSHGPFSKGDYLVFYTPDKNLDVVEVNERGFDRCDPRNPIYRSSGGRDIPILLSEAKVYYFICSVGRYCPDGMRLAIEVHDMPRTPASARDDTSGAAMVESNITSPAAGPRASSESEGEGQAGGRSDDAVHLFRKTRRNKHAGLAEARPVN</sequence>
<dbReference type="Pfam" id="PF02298">
    <property type="entry name" value="Cu_bind_like"/>
    <property type="match status" value="1"/>
</dbReference>
<dbReference type="PANTHER" id="PTHR33021:SF547">
    <property type="entry name" value="OS03G0758500 PROTEIN"/>
    <property type="match status" value="1"/>
</dbReference>
<name>A0A453LUX7_AEGTS</name>
<accession>A0A453LUX7</accession>
<dbReference type="SUPFAM" id="SSF49503">
    <property type="entry name" value="Cupredoxins"/>
    <property type="match status" value="1"/>
</dbReference>
<evidence type="ECO:0000313" key="4">
    <source>
        <dbReference type="Proteomes" id="UP000015105"/>
    </source>
</evidence>
<dbReference type="AlphaFoldDB" id="A0A453LUX7"/>
<dbReference type="Gramene" id="AET5Gv20917000.1">
    <property type="protein sequence ID" value="AET5Gv20917000.1"/>
    <property type="gene ID" value="AET5Gv20917000"/>
</dbReference>
<protein>
    <recommendedName>
        <fullName evidence="2">Phytocyanin domain-containing protein</fullName>
    </recommendedName>
</protein>
<dbReference type="PANTHER" id="PTHR33021">
    <property type="entry name" value="BLUE COPPER PROTEIN"/>
    <property type="match status" value="1"/>
</dbReference>
<dbReference type="PROSITE" id="PS51485">
    <property type="entry name" value="PHYTOCYANIN"/>
    <property type="match status" value="1"/>
</dbReference>
<dbReference type="GO" id="GO:0005886">
    <property type="term" value="C:plasma membrane"/>
    <property type="evidence" value="ECO:0007669"/>
    <property type="project" value="TreeGrafter"/>
</dbReference>
<feature type="compositionally biased region" description="Basic residues" evidence="1">
    <location>
        <begin position="194"/>
        <end position="203"/>
    </location>
</feature>
<dbReference type="Gene3D" id="2.60.40.420">
    <property type="entry name" value="Cupredoxins - blue copper proteins"/>
    <property type="match status" value="1"/>
</dbReference>
<dbReference type="InterPro" id="IPR008972">
    <property type="entry name" value="Cupredoxin"/>
</dbReference>
<reference evidence="4" key="2">
    <citation type="journal article" date="2017" name="Nat. Plants">
        <title>The Aegilops tauschii genome reveals multiple impacts of transposons.</title>
        <authorList>
            <person name="Zhao G."/>
            <person name="Zou C."/>
            <person name="Li K."/>
            <person name="Wang K."/>
            <person name="Li T."/>
            <person name="Gao L."/>
            <person name="Zhang X."/>
            <person name="Wang H."/>
            <person name="Yang Z."/>
            <person name="Liu X."/>
            <person name="Jiang W."/>
            <person name="Mao L."/>
            <person name="Kong X."/>
            <person name="Jiao Y."/>
            <person name="Jia J."/>
        </authorList>
    </citation>
    <scope>NUCLEOTIDE SEQUENCE [LARGE SCALE GENOMIC DNA]</scope>
    <source>
        <strain evidence="4">cv. AL8/78</strain>
    </source>
</reference>
<dbReference type="STRING" id="200361.A0A453LUX7"/>
<dbReference type="GO" id="GO:0009055">
    <property type="term" value="F:electron transfer activity"/>
    <property type="evidence" value="ECO:0007669"/>
    <property type="project" value="InterPro"/>
</dbReference>